<organism evidence="2 3">
    <name type="scientific">Symbiobacterium thermophilum</name>
    <dbReference type="NCBI Taxonomy" id="2734"/>
    <lineage>
        <taxon>Bacteria</taxon>
        <taxon>Bacillati</taxon>
        <taxon>Bacillota</taxon>
        <taxon>Clostridia</taxon>
        <taxon>Eubacteriales</taxon>
        <taxon>Symbiobacteriaceae</taxon>
        <taxon>Symbiobacterium</taxon>
    </lineage>
</organism>
<dbReference type="PANTHER" id="PTHR43190">
    <property type="entry name" value="N-ACETYL-D-GLUCOSAMINE KINASE"/>
    <property type="match status" value="1"/>
</dbReference>
<dbReference type="EMBL" id="PIUK01000020">
    <property type="protein sequence ID" value="MBY6275320.1"/>
    <property type="molecule type" value="Genomic_DNA"/>
</dbReference>
<dbReference type="RefSeq" id="WP_273378096.1">
    <property type="nucleotide sequence ID" value="NZ_PIUK01000020.1"/>
</dbReference>
<protein>
    <recommendedName>
        <fullName evidence="1">ATPase BadF/BadG/BcrA/BcrD type domain-containing protein</fullName>
    </recommendedName>
</protein>
<dbReference type="InterPro" id="IPR052519">
    <property type="entry name" value="Euk-type_GlcNAc_Kinase"/>
</dbReference>
<feature type="domain" description="ATPase BadF/BadG/BcrA/BcrD type" evidence="1">
    <location>
        <begin position="8"/>
        <end position="306"/>
    </location>
</feature>
<proteinExistence type="predicted"/>
<accession>A0A953IBX1</accession>
<dbReference type="InterPro" id="IPR043129">
    <property type="entry name" value="ATPase_NBD"/>
</dbReference>
<dbReference type="SUPFAM" id="SSF53067">
    <property type="entry name" value="Actin-like ATPase domain"/>
    <property type="match status" value="2"/>
</dbReference>
<dbReference type="InterPro" id="IPR002731">
    <property type="entry name" value="ATPase_BadF"/>
</dbReference>
<gene>
    <name evidence="2" type="ORF">CWE10_03745</name>
</gene>
<dbReference type="CDD" id="cd24007">
    <property type="entry name" value="ASKHA_NBD_eukNAGK-like"/>
    <property type="match status" value="1"/>
</dbReference>
<sequence length="323" mass="32260">MGTSQIVLGIDGGGTRTRCLAADLSGGILGEGHGGPANALVVGREAAVANIAQAAREALAAAGRAPDDVGAVCAGLAGAGQPQIQAELAEAIARALGLPAAARVQVVNDGRVALAGALQGAPGVILIAGTGSIAYGLDDEGRLARAGGWGWILGDEGSGFAIGRQALSAALAALDGAGPDTVLGDRIRAAWGLGHVADAIPRIYADPSAARTEIAALVPQVTQAAQEGDAVAQAILEQAGRDLAHLAATLLRRMRLNEPRVATAGGVLEGVPRVRAELVRQLAELFPEAQVVESAGSPASGAVLMARRLLEGGMPEAEPQQGW</sequence>
<dbReference type="Proteomes" id="UP000732377">
    <property type="component" value="Unassembled WGS sequence"/>
</dbReference>
<dbReference type="Pfam" id="PF01869">
    <property type="entry name" value="BcrAD_BadFG"/>
    <property type="match status" value="1"/>
</dbReference>
<comment type="caution">
    <text evidence="2">The sequence shown here is derived from an EMBL/GenBank/DDBJ whole genome shotgun (WGS) entry which is preliminary data.</text>
</comment>
<dbReference type="Gene3D" id="3.30.420.40">
    <property type="match status" value="2"/>
</dbReference>
<evidence type="ECO:0000259" key="1">
    <source>
        <dbReference type="Pfam" id="PF01869"/>
    </source>
</evidence>
<dbReference type="PANTHER" id="PTHR43190:SF3">
    <property type="entry name" value="N-ACETYL-D-GLUCOSAMINE KINASE"/>
    <property type="match status" value="1"/>
</dbReference>
<dbReference type="AlphaFoldDB" id="A0A953IBX1"/>
<reference evidence="2" key="1">
    <citation type="submission" date="2017-11" db="EMBL/GenBank/DDBJ databases">
        <title>Three new genomes from thermophilic consortium.</title>
        <authorList>
            <person name="Quaggio R."/>
            <person name="Amgarten D."/>
            <person name="Setubal J.C."/>
        </authorList>
    </citation>
    <scope>NUCLEOTIDE SEQUENCE</scope>
    <source>
        <strain evidence="2">ZCTH01-B2</strain>
    </source>
</reference>
<evidence type="ECO:0000313" key="2">
    <source>
        <dbReference type="EMBL" id="MBY6275320.1"/>
    </source>
</evidence>
<evidence type="ECO:0000313" key="3">
    <source>
        <dbReference type="Proteomes" id="UP000732377"/>
    </source>
</evidence>
<name>A0A953IBX1_SYMTR</name>